<accession>A0A639TIP3</accession>
<proteinExistence type="predicted"/>
<protein>
    <submittedName>
        <fullName evidence="2">Uncharacterized protein</fullName>
    </submittedName>
</protein>
<gene>
    <name evidence="2" type="ORF">D3L55_22320</name>
    <name evidence="1" type="ORF">D8U03_23080</name>
</gene>
<organism evidence="2">
    <name type="scientific">Salmonella enterica</name>
    <name type="common">Salmonella choleraesuis</name>
    <dbReference type="NCBI Taxonomy" id="28901"/>
    <lineage>
        <taxon>Bacteria</taxon>
        <taxon>Pseudomonadati</taxon>
        <taxon>Pseudomonadota</taxon>
        <taxon>Gammaproteobacteria</taxon>
        <taxon>Enterobacterales</taxon>
        <taxon>Enterobacteriaceae</taxon>
        <taxon>Salmonella</taxon>
    </lineage>
</organism>
<evidence type="ECO:0000313" key="2">
    <source>
        <dbReference type="EMBL" id="EBN9459719.1"/>
    </source>
</evidence>
<dbReference type="AlphaFoldDB" id="A0A639TIP3"/>
<evidence type="ECO:0000313" key="1">
    <source>
        <dbReference type="EMBL" id="EAN1687501.1"/>
    </source>
</evidence>
<dbReference type="EMBL" id="AAGHHI010000092">
    <property type="protein sequence ID" value="EBN9459719.1"/>
    <property type="molecule type" value="Genomic_DNA"/>
</dbReference>
<sequence>MYLKGSKLTELNKPEGLLTDIRRGTRGSAYSLKLTTSAQGVTALKLTDNNSRKIDWGTTIGSNVTNVYVQAEKYGNNVSYPVQLSITYS</sequence>
<dbReference type="EMBL" id="AACXGU010000104">
    <property type="protein sequence ID" value="EAN1687501.1"/>
    <property type="molecule type" value="Genomic_DNA"/>
</dbReference>
<comment type="caution">
    <text evidence="2">The sequence shown here is derived from an EMBL/GenBank/DDBJ whole genome shotgun (WGS) entry which is preliminary data.</text>
</comment>
<reference evidence="2" key="1">
    <citation type="submission" date="2018-09" db="EMBL/GenBank/DDBJ databases">
        <authorList>
            <consortium name="PulseNet: The National Subtyping Network for Foodborne Disease Surveillance"/>
            <person name="Tarr C.L."/>
            <person name="Trees E."/>
            <person name="Katz L.S."/>
            <person name="Carleton-Romer H.A."/>
            <person name="Stroika S."/>
            <person name="Kucerova Z."/>
            <person name="Roache K.F."/>
            <person name="Sabol A.L."/>
            <person name="Besser J."/>
            <person name="Gerner-Smidt P."/>
        </authorList>
    </citation>
    <scope>NUCLEOTIDE SEQUENCE</scope>
    <source>
        <strain evidence="2">PNUSAS052102</strain>
        <strain evidence="1">PNUSAS056402</strain>
    </source>
</reference>
<name>A0A639TIP3_SALER</name>